<evidence type="ECO:0000313" key="8">
    <source>
        <dbReference type="Proteomes" id="UP001231189"/>
    </source>
</evidence>
<dbReference type="FunFam" id="1.10.10.10:FF:000322">
    <property type="entry name" value="Probable disease resistance protein At1g63360"/>
    <property type="match status" value="1"/>
</dbReference>
<dbReference type="InterPro" id="IPR003591">
    <property type="entry name" value="Leu-rich_rpt_typical-subtyp"/>
</dbReference>
<comment type="similarity">
    <text evidence="1">Belongs to the disease resistance NB-LRR family.</text>
</comment>
<comment type="caution">
    <text evidence="7">The sequence shown here is derived from an EMBL/GenBank/DDBJ whole genome shotgun (WGS) entry which is preliminary data.</text>
</comment>
<dbReference type="SUPFAM" id="SSF52058">
    <property type="entry name" value="L domain-like"/>
    <property type="match status" value="1"/>
</dbReference>
<name>A0AAD8WFG2_LOLMU</name>
<evidence type="ECO:0000256" key="3">
    <source>
        <dbReference type="ARBA" id="ARBA00022737"/>
    </source>
</evidence>
<dbReference type="Pfam" id="PF00931">
    <property type="entry name" value="NB-ARC"/>
    <property type="match status" value="2"/>
</dbReference>
<keyword evidence="5" id="KW-0067">ATP-binding</keyword>
<keyword evidence="3" id="KW-0677">Repeat</keyword>
<dbReference type="SUPFAM" id="SSF52540">
    <property type="entry name" value="P-loop containing nucleoside triphosphate hydrolases"/>
    <property type="match status" value="2"/>
</dbReference>
<evidence type="ECO:0000313" key="7">
    <source>
        <dbReference type="EMBL" id="KAK1660369.1"/>
    </source>
</evidence>
<keyword evidence="4" id="KW-0611">Plant defense</keyword>
<dbReference type="InterPro" id="IPR001611">
    <property type="entry name" value="Leu-rich_rpt"/>
</dbReference>
<dbReference type="PANTHER" id="PTHR33463">
    <property type="entry name" value="NB-ARC DOMAIN-CONTAINING PROTEIN-RELATED"/>
    <property type="match status" value="1"/>
</dbReference>
<dbReference type="GO" id="GO:0005524">
    <property type="term" value="F:ATP binding"/>
    <property type="evidence" value="ECO:0007669"/>
    <property type="project" value="UniProtKB-KW"/>
</dbReference>
<dbReference type="InterPro" id="IPR032675">
    <property type="entry name" value="LRR_dom_sf"/>
</dbReference>
<evidence type="ECO:0000256" key="2">
    <source>
        <dbReference type="ARBA" id="ARBA00022614"/>
    </source>
</evidence>
<dbReference type="InterPro" id="IPR003593">
    <property type="entry name" value="AAA+_ATPase"/>
</dbReference>
<dbReference type="SMART" id="SM00382">
    <property type="entry name" value="AAA"/>
    <property type="match status" value="1"/>
</dbReference>
<dbReference type="PANTHER" id="PTHR33463:SF207">
    <property type="entry name" value="AAA+ ATPASE DOMAIN-CONTAINING PROTEIN"/>
    <property type="match status" value="1"/>
</dbReference>
<proteinExistence type="inferred from homology"/>
<keyword evidence="2" id="KW-0433">Leucine-rich repeat</keyword>
<dbReference type="SMART" id="SM00369">
    <property type="entry name" value="LRR_TYP"/>
    <property type="match status" value="3"/>
</dbReference>
<dbReference type="GO" id="GO:0009626">
    <property type="term" value="P:plant-type hypersensitive response"/>
    <property type="evidence" value="ECO:0007669"/>
    <property type="project" value="UniProtKB-ARBA"/>
</dbReference>
<dbReference type="InterPro" id="IPR027417">
    <property type="entry name" value="P-loop_NTPase"/>
</dbReference>
<feature type="domain" description="AAA+ ATPase" evidence="6">
    <location>
        <begin position="407"/>
        <end position="561"/>
    </location>
</feature>
<gene>
    <name evidence="7" type="ORF">QYE76_048528</name>
</gene>
<dbReference type="InterPro" id="IPR058922">
    <property type="entry name" value="WHD_DRP"/>
</dbReference>
<evidence type="ECO:0000256" key="4">
    <source>
        <dbReference type="ARBA" id="ARBA00022821"/>
    </source>
</evidence>
<dbReference type="Gene3D" id="1.10.8.430">
    <property type="entry name" value="Helical domain of apoptotic protease-activating factors"/>
    <property type="match status" value="1"/>
</dbReference>
<dbReference type="InterPro" id="IPR042197">
    <property type="entry name" value="Apaf_helical"/>
</dbReference>
<dbReference type="Gene3D" id="3.40.50.300">
    <property type="entry name" value="P-loop containing nucleotide triphosphate hydrolases"/>
    <property type="match status" value="2"/>
</dbReference>
<dbReference type="InterPro" id="IPR036388">
    <property type="entry name" value="WH-like_DNA-bd_sf"/>
</dbReference>
<dbReference type="InterPro" id="IPR055414">
    <property type="entry name" value="LRR_R13L4/SHOC2-like"/>
</dbReference>
<keyword evidence="8" id="KW-1185">Reference proteome</keyword>
<dbReference type="PROSITE" id="PS51450">
    <property type="entry name" value="LRR"/>
    <property type="match status" value="2"/>
</dbReference>
<evidence type="ECO:0000256" key="5">
    <source>
        <dbReference type="ARBA" id="ARBA00022840"/>
    </source>
</evidence>
<dbReference type="Proteomes" id="UP001231189">
    <property type="component" value="Unassembled WGS sequence"/>
</dbReference>
<keyword evidence="5" id="KW-0547">Nucleotide-binding</keyword>
<protein>
    <recommendedName>
        <fullName evidence="6">AAA+ ATPase domain-containing protein</fullName>
    </recommendedName>
</protein>
<accession>A0AAD8WFG2</accession>
<dbReference type="EMBL" id="JAUUTY010000003">
    <property type="protein sequence ID" value="KAK1660369.1"/>
    <property type="molecule type" value="Genomic_DNA"/>
</dbReference>
<dbReference type="AlphaFoldDB" id="A0AAD8WFG2"/>
<dbReference type="InterPro" id="IPR050905">
    <property type="entry name" value="Plant_NBS-LRR"/>
</dbReference>
<reference evidence="7" key="1">
    <citation type="submission" date="2023-07" db="EMBL/GenBank/DDBJ databases">
        <title>A chromosome-level genome assembly of Lolium multiflorum.</title>
        <authorList>
            <person name="Chen Y."/>
            <person name="Copetti D."/>
            <person name="Kolliker R."/>
            <person name="Studer B."/>
        </authorList>
    </citation>
    <scope>NUCLEOTIDE SEQUENCE</scope>
    <source>
        <strain evidence="7">02402/16</strain>
        <tissue evidence="7">Leaf</tissue>
    </source>
</reference>
<dbReference type="Gene3D" id="3.80.10.10">
    <property type="entry name" value="Ribonuclease Inhibitor"/>
    <property type="match status" value="2"/>
</dbReference>
<evidence type="ECO:0000256" key="1">
    <source>
        <dbReference type="ARBA" id="ARBA00008894"/>
    </source>
</evidence>
<dbReference type="InterPro" id="IPR002182">
    <property type="entry name" value="NB-ARC"/>
</dbReference>
<evidence type="ECO:0000259" key="6">
    <source>
        <dbReference type="SMART" id="SM00382"/>
    </source>
</evidence>
<dbReference type="Pfam" id="PF23559">
    <property type="entry name" value="WHD_DRP"/>
    <property type="match status" value="1"/>
</dbReference>
<dbReference type="GO" id="GO:0002758">
    <property type="term" value="P:innate immune response-activating signaling pathway"/>
    <property type="evidence" value="ECO:0007669"/>
    <property type="project" value="UniProtKB-ARBA"/>
</dbReference>
<dbReference type="PRINTS" id="PR00364">
    <property type="entry name" value="DISEASERSIST"/>
</dbReference>
<dbReference type="Gene3D" id="1.10.10.10">
    <property type="entry name" value="Winged helix-like DNA-binding domain superfamily/Winged helix DNA-binding domain"/>
    <property type="match status" value="1"/>
</dbReference>
<dbReference type="GO" id="GO:0042742">
    <property type="term" value="P:defense response to bacterium"/>
    <property type="evidence" value="ECO:0007669"/>
    <property type="project" value="UniProtKB-ARBA"/>
</dbReference>
<dbReference type="Pfam" id="PF23598">
    <property type="entry name" value="LRR_14"/>
    <property type="match status" value="1"/>
</dbReference>
<dbReference type="GO" id="GO:0043531">
    <property type="term" value="F:ADP binding"/>
    <property type="evidence" value="ECO:0007669"/>
    <property type="project" value="InterPro"/>
</dbReference>
<organism evidence="7 8">
    <name type="scientific">Lolium multiflorum</name>
    <name type="common">Italian ryegrass</name>
    <name type="synonym">Lolium perenne subsp. multiflorum</name>
    <dbReference type="NCBI Taxonomy" id="4521"/>
    <lineage>
        <taxon>Eukaryota</taxon>
        <taxon>Viridiplantae</taxon>
        <taxon>Streptophyta</taxon>
        <taxon>Embryophyta</taxon>
        <taxon>Tracheophyta</taxon>
        <taxon>Spermatophyta</taxon>
        <taxon>Magnoliopsida</taxon>
        <taxon>Liliopsida</taxon>
        <taxon>Poales</taxon>
        <taxon>Poaceae</taxon>
        <taxon>BOP clade</taxon>
        <taxon>Pooideae</taxon>
        <taxon>Poodae</taxon>
        <taxon>Poeae</taxon>
        <taxon>Poeae Chloroplast Group 2 (Poeae type)</taxon>
        <taxon>Loliodinae</taxon>
        <taxon>Loliinae</taxon>
        <taxon>Lolium</taxon>
    </lineage>
</organism>
<sequence length="1175" mass="132199">MEAAAPCGGWCGATINTIITPFYNRFAKHLLYCFTAGTSVREHRIKAEDLIRKRAGVQEMFQANEHSLDAVLREQTRLWLESTDRLVSNEAENRQRYTQRYRLCGCCSPNCAGNYKISKRAVEELEEVQSLLASVPGDNNITRAPDPRRVECKLVDPAPIPPSRWIILRGALLFIVSDDPNEGIVGMWGPDKNDNTNLLKHINNSFLKQSIFDFVIFVPSSSNCSVTNIQSEIIKRLGMKHDGDEETRATRIREQLENKNFLLIVDDLRQNLDLGAVGIPYPLGFVGEKKRKVVIMSLSGYRSVSNLIGVNKNIELPILQEEEARELFSQSINYQGDLYSDPHIGPHATNLVSAINGLPSELVRYGKSMRATADAGSWKVAIDDATSKFSRSRSIEDTLHLIEHDPTLGAIGIWGPGGVGKTHLLKKIQGFFKGKMTVIWVTASSQCSVSKLQTQILGELKLKGNGNVGNQSGVIHDFLENKSFLLLLDDLWERIDLEAVGLPLPLGIEPLSKLKRKVVLTTRLTSVCGGMEVKKQIQVPYLQENEAWELFREKVGDGTLLSPGIKDRARILVTEMKGLPLALVTVGRAMYKKCHPDQWDSAIQHMKKSCCIDINEDPLEMEKEVFRKMKFSYDNLKSERLKNCFVTCALWPEDHEISMEELAECWIGLGLVDVGDIQSPYAKAYSLMSDLIGACLLEVCGESNGVKLHDVIRDMSLWISCGCGENNGNWFVRAGVGPDKFSSIPWSSAKYISLRSSNMKKLPSVGDPLQLKVLCLQHNMLYIHSIAGLLVNCAKLTYLDLSYNHLKGIPESLCHLAELIHLNLSQNMIEEVSHSFGNLIKLKFLYLQHNRIKVIPKEVISRLAALEIIHLDVMWVSDSTKSNVYRELGTLNHLKVVVTSVGLLDASMSLHDAADLPIRSLRLVSSSAKTKKFHLYDILSLDFAQTTLYDLDIADNQFVTDITLIQRPELQPYSFGVLSNLIVHNLEALTTLKLMETSPKSVFPRLTYLRVSRCLKLEHLSWAMYLPCLEKFHVVRSDSMREAFTKYHVDNRWNGQESSQIFPCLKHLSIQYCGTLITIAGPDVTFPSLEVLKIRGCPKLKKLPFDMGLPPSLQVLVVDYTRSWERLELEEGVKSLLQPKLQFLPFSIKDAFLLWGSNYIQPLHNQDAHSRSIFS</sequence>